<feature type="non-terminal residue" evidence="1">
    <location>
        <position position="346"/>
    </location>
</feature>
<gene>
    <name evidence="1" type="ORF">M9Y10_042164</name>
</gene>
<dbReference type="PANTHER" id="PTHR24159">
    <property type="match status" value="1"/>
</dbReference>
<organism evidence="1 2">
    <name type="scientific">Tritrichomonas musculus</name>
    <dbReference type="NCBI Taxonomy" id="1915356"/>
    <lineage>
        <taxon>Eukaryota</taxon>
        <taxon>Metamonada</taxon>
        <taxon>Parabasalia</taxon>
        <taxon>Tritrichomonadida</taxon>
        <taxon>Tritrichomonadidae</taxon>
        <taxon>Tritrichomonas</taxon>
    </lineage>
</organism>
<reference evidence="1 2" key="1">
    <citation type="submission" date="2024-04" db="EMBL/GenBank/DDBJ databases">
        <title>Tritrichomonas musculus Genome.</title>
        <authorList>
            <person name="Alves-Ferreira E."/>
            <person name="Grigg M."/>
            <person name="Lorenzi H."/>
            <person name="Galac M."/>
        </authorList>
    </citation>
    <scope>NUCLEOTIDE SEQUENCE [LARGE SCALE GENOMIC DNA]</scope>
    <source>
        <strain evidence="1 2">EAF2021</strain>
    </source>
</reference>
<keyword evidence="2" id="KW-1185">Reference proteome</keyword>
<proteinExistence type="predicted"/>
<evidence type="ECO:0000313" key="1">
    <source>
        <dbReference type="EMBL" id="KAK8886697.1"/>
    </source>
</evidence>
<name>A0ABR2K875_9EUKA</name>
<evidence type="ECO:0008006" key="3">
    <source>
        <dbReference type="Google" id="ProtNLM"/>
    </source>
</evidence>
<evidence type="ECO:0000313" key="2">
    <source>
        <dbReference type="Proteomes" id="UP001470230"/>
    </source>
</evidence>
<protein>
    <recommendedName>
        <fullName evidence="3">DUF3447 domain-containing protein</fullName>
    </recommendedName>
</protein>
<dbReference type="PANTHER" id="PTHR24159:SF5">
    <property type="entry name" value="ANK_REP_REGION DOMAIN-CONTAINING PROTEIN"/>
    <property type="match status" value="1"/>
</dbReference>
<dbReference type="EMBL" id="JAPFFF010000007">
    <property type="protein sequence ID" value="KAK8886697.1"/>
    <property type="molecule type" value="Genomic_DNA"/>
</dbReference>
<sequence>MNIMDHFSKFTDIQNTLLEYIENDDPGEDDNIFKRIIESILTFDNTPDLKTSLHLIVKISDYHHRSLNFFNKIEKILAKLKKSIIDNYSNIERFIIFQSNKRLLLYLFKEKIIIPDNTIALLLLKDKKIKRNYHYYFFPEFQTFFSQIKQLKSFNYNEIKSFYTKNSNFFEENREKGENDNYLNVLIQKDSIDEFIQFVNRTNINLNKKIQPSIFETNLFLLKNEPSIIEYSLFNGSIQIFQYLLFNEVRLERPFWIYAVQSQNADLIHLLEQKKCRFYYPSLYESIKCHHNDIANYILNTFNLKSYEKINDRLLFKCYNFNFLPQEIDFNISNLFYLCKYDYISL</sequence>
<dbReference type="Proteomes" id="UP001470230">
    <property type="component" value="Unassembled WGS sequence"/>
</dbReference>
<dbReference type="SUPFAM" id="SSF48403">
    <property type="entry name" value="Ankyrin repeat"/>
    <property type="match status" value="1"/>
</dbReference>
<dbReference type="InterPro" id="IPR036770">
    <property type="entry name" value="Ankyrin_rpt-contain_sf"/>
</dbReference>
<accession>A0ABR2K875</accession>
<comment type="caution">
    <text evidence="1">The sequence shown here is derived from an EMBL/GenBank/DDBJ whole genome shotgun (WGS) entry which is preliminary data.</text>
</comment>